<dbReference type="InterPro" id="IPR005021">
    <property type="entry name" value="Terminase_largesu-like"/>
</dbReference>
<dbReference type="GO" id="GO:0004519">
    <property type="term" value="F:endonuclease activity"/>
    <property type="evidence" value="ECO:0007669"/>
    <property type="project" value="InterPro"/>
</dbReference>
<evidence type="ECO:0000259" key="2">
    <source>
        <dbReference type="Pfam" id="PF20441"/>
    </source>
</evidence>
<dbReference type="EMBL" id="BK032744">
    <property type="protein sequence ID" value="DAF57924.1"/>
    <property type="molecule type" value="Genomic_DNA"/>
</dbReference>
<dbReference type="Pfam" id="PF03354">
    <property type="entry name" value="TerL_ATPase"/>
    <property type="match status" value="1"/>
</dbReference>
<dbReference type="InterPro" id="IPR046461">
    <property type="entry name" value="TerL_ATPase"/>
</dbReference>
<dbReference type="InterPro" id="IPR027417">
    <property type="entry name" value="P-loop_NTPase"/>
</dbReference>
<reference evidence="3" key="1">
    <citation type="journal article" date="2021" name="Proc. Natl. Acad. Sci. U.S.A.">
        <title>A Catalog of Tens of Thousands of Viruses from Human Metagenomes Reveals Hidden Associations with Chronic Diseases.</title>
        <authorList>
            <person name="Tisza M.J."/>
            <person name="Buck C.B."/>
        </authorList>
    </citation>
    <scope>NUCLEOTIDE SEQUENCE</scope>
    <source>
        <strain evidence="3">Ctfbh2</strain>
    </source>
</reference>
<dbReference type="Pfam" id="PF20441">
    <property type="entry name" value="TerL_nuclease"/>
    <property type="match status" value="1"/>
</dbReference>
<feature type="domain" description="Terminase large subunit-like endonuclease" evidence="2">
    <location>
        <begin position="264"/>
        <end position="539"/>
    </location>
</feature>
<evidence type="ECO:0000259" key="1">
    <source>
        <dbReference type="Pfam" id="PF03354"/>
    </source>
</evidence>
<feature type="domain" description="Terminase large subunit-like ATPase" evidence="1">
    <location>
        <begin position="82"/>
        <end position="253"/>
    </location>
</feature>
<organism evidence="3">
    <name type="scientific">Siphoviridae sp. ctfbh2</name>
    <dbReference type="NCBI Taxonomy" id="2827909"/>
    <lineage>
        <taxon>Viruses</taxon>
        <taxon>Duplodnaviria</taxon>
        <taxon>Heunggongvirae</taxon>
        <taxon>Uroviricota</taxon>
        <taxon>Caudoviricetes</taxon>
    </lineage>
</organism>
<dbReference type="Gene3D" id="3.40.50.300">
    <property type="entry name" value="P-loop containing nucleotide triphosphate hydrolases"/>
    <property type="match status" value="1"/>
</dbReference>
<dbReference type="PANTHER" id="PTHR41287:SF1">
    <property type="entry name" value="PROTEIN YMFN"/>
    <property type="match status" value="1"/>
</dbReference>
<evidence type="ECO:0000313" key="3">
    <source>
        <dbReference type="EMBL" id="DAF57924.1"/>
    </source>
</evidence>
<protein>
    <submittedName>
        <fullName evidence="3">Large Terminase</fullName>
    </submittedName>
</protein>
<dbReference type="InterPro" id="IPR046462">
    <property type="entry name" value="TerL_nuclease"/>
</dbReference>
<sequence>MSILGKRRLRMNKPYYRYAQEVIEGKIVAGEFIRSACERFFSLMEDDRYEFREDKVDDVINFFPYLKHFKGRHADKPFTLEPWQEWIVASIYGFYVREDGSRLTQTVYIEVARKNGKTALAAGIGLNALINDDEAGAEVYFAANSKDQVKISAWPLCSNFAKKFDPKNRYLQVFRDTITFEKTSSWLKVLAADSTKLDGPNPSTFVLDEYHAAKNNSLKAVLESGQGTRDNPLEVIITTAGFDKLGPCYELRTTGTEILKGLKEDDSFFVAIYSLDEQDDWKDEKVWVKSNPNIEVTVKPSYIRKEIRKAINTPSDEVNVKTKTLNMWCDAETVWIPEHYILNSSEKIRLDDFEGMDCYMGIDLSSTSDLTCAAFMFPTEDKYYFKAKYYLPEMSLQERRFKELYGEWRRQGLITITPGNVTDYDYILNDIMDIRDKVYIQKIAYDTWNATQFTINAEEKGLPMEPFSQVLGNFNRPTKEMERLILSGKAVIDNNVINRHCFRNVVMARDRNGNTKPSKQFEEKKIDGVIAMLEALGVYLVSPHYGEFY</sequence>
<proteinExistence type="predicted"/>
<accession>A0A8S5T3J3</accession>
<dbReference type="PANTHER" id="PTHR41287">
    <property type="match status" value="1"/>
</dbReference>
<name>A0A8S5T3J3_9CAUD</name>